<evidence type="ECO:0000313" key="2">
    <source>
        <dbReference type="EMBL" id="VDL63819.1"/>
    </source>
</evidence>
<gene>
    <name evidence="2" type="ORF">HDID_LOCUS10697</name>
</gene>
<feature type="region of interest" description="Disordered" evidence="1">
    <location>
        <begin position="102"/>
        <end position="125"/>
    </location>
</feature>
<name>A0A0R3SY54_HYMDI</name>
<dbReference type="EMBL" id="UYSG01011851">
    <property type="protein sequence ID" value="VDL63819.1"/>
    <property type="molecule type" value="Genomic_DNA"/>
</dbReference>
<dbReference type="AlphaFoldDB" id="A0A0R3SY54"/>
<reference evidence="4" key="1">
    <citation type="submission" date="2017-02" db="UniProtKB">
        <authorList>
            <consortium name="WormBaseParasite"/>
        </authorList>
    </citation>
    <scope>IDENTIFICATION</scope>
</reference>
<organism evidence="4">
    <name type="scientific">Hymenolepis diminuta</name>
    <name type="common">Rat tapeworm</name>
    <dbReference type="NCBI Taxonomy" id="6216"/>
    <lineage>
        <taxon>Eukaryota</taxon>
        <taxon>Metazoa</taxon>
        <taxon>Spiralia</taxon>
        <taxon>Lophotrochozoa</taxon>
        <taxon>Platyhelminthes</taxon>
        <taxon>Cestoda</taxon>
        <taxon>Eucestoda</taxon>
        <taxon>Cyclophyllidea</taxon>
        <taxon>Hymenolepididae</taxon>
        <taxon>Hymenolepis</taxon>
    </lineage>
</organism>
<dbReference type="OrthoDB" id="6277518at2759"/>
<proteinExistence type="predicted"/>
<dbReference type="Proteomes" id="UP000274504">
    <property type="component" value="Unassembled WGS sequence"/>
</dbReference>
<evidence type="ECO:0000313" key="4">
    <source>
        <dbReference type="WBParaSite" id="HDID_0001069901-mRNA-1"/>
    </source>
</evidence>
<evidence type="ECO:0000256" key="1">
    <source>
        <dbReference type="SAM" id="MobiDB-lite"/>
    </source>
</evidence>
<dbReference type="WBParaSite" id="HDID_0001069901-mRNA-1">
    <property type="protein sequence ID" value="HDID_0001069901-mRNA-1"/>
    <property type="gene ID" value="HDID_0001069901"/>
</dbReference>
<sequence>MAKFKKWPKPKLEIKMLSSFRLDFPSFGYVIYRNYGSSTKDLVLIVREETKSSDGLMCPDTAFNTRLKRFIPVENGRDKYKFALPLVDFEYLASIVVPQVKPSDGSNGNESSKINGNDSGQNWISVPPPRRELEACKILKLWDENRGLAIQTRVVEKQKITCPGEVKLQVFSNERLPDNTTLTLHFLKRDSDYDFEAIIDAFNSAEFKLHLTSHVLTALISAGTTLKEARAA</sequence>
<reference evidence="2 3" key="2">
    <citation type="submission" date="2018-11" db="EMBL/GenBank/DDBJ databases">
        <authorList>
            <consortium name="Pathogen Informatics"/>
        </authorList>
    </citation>
    <scope>NUCLEOTIDE SEQUENCE [LARGE SCALE GENOMIC DNA]</scope>
</reference>
<feature type="compositionally biased region" description="Polar residues" evidence="1">
    <location>
        <begin position="104"/>
        <end position="124"/>
    </location>
</feature>
<protein>
    <submittedName>
        <fullName evidence="4">UBX domain-containing protein</fullName>
    </submittedName>
</protein>
<accession>A0A0R3SY54</accession>
<evidence type="ECO:0000313" key="3">
    <source>
        <dbReference type="Proteomes" id="UP000274504"/>
    </source>
</evidence>